<evidence type="ECO:0000256" key="1">
    <source>
        <dbReference type="PROSITE-ProRule" id="PRU10038"/>
    </source>
</evidence>
<feature type="non-terminal residue" evidence="5">
    <location>
        <position position="1"/>
    </location>
</feature>
<dbReference type="GO" id="GO:0008203">
    <property type="term" value="P:cholesterol metabolic process"/>
    <property type="evidence" value="ECO:0007669"/>
    <property type="project" value="InterPro"/>
</dbReference>
<dbReference type="GO" id="GO:0005829">
    <property type="term" value="C:cytosol"/>
    <property type="evidence" value="ECO:0007669"/>
    <property type="project" value="TreeGrafter"/>
</dbReference>
<feature type="domain" description="Hormone-sensitive lipase N-terminal" evidence="3">
    <location>
        <begin position="99"/>
        <end position="426"/>
    </location>
</feature>
<feature type="region of interest" description="Disordered" evidence="2">
    <location>
        <begin position="370"/>
        <end position="391"/>
    </location>
</feature>
<feature type="compositionally biased region" description="Acidic residues" evidence="2">
    <location>
        <begin position="673"/>
        <end position="682"/>
    </location>
</feature>
<dbReference type="SUPFAM" id="SSF53474">
    <property type="entry name" value="alpha/beta-Hydrolases"/>
    <property type="match status" value="1"/>
</dbReference>
<evidence type="ECO:0000259" key="4">
    <source>
        <dbReference type="Pfam" id="PF07859"/>
    </source>
</evidence>
<dbReference type="InterPro" id="IPR010468">
    <property type="entry name" value="HSL_N"/>
</dbReference>
<organism evidence="5 6">
    <name type="scientific">Lucilia cuprina</name>
    <name type="common">Green bottle fly</name>
    <name type="synonym">Australian sheep blowfly</name>
    <dbReference type="NCBI Taxonomy" id="7375"/>
    <lineage>
        <taxon>Eukaryota</taxon>
        <taxon>Metazoa</taxon>
        <taxon>Ecdysozoa</taxon>
        <taxon>Arthropoda</taxon>
        <taxon>Hexapoda</taxon>
        <taxon>Insecta</taxon>
        <taxon>Pterygota</taxon>
        <taxon>Neoptera</taxon>
        <taxon>Endopterygota</taxon>
        <taxon>Diptera</taxon>
        <taxon>Brachycera</taxon>
        <taxon>Muscomorpha</taxon>
        <taxon>Oestroidea</taxon>
        <taxon>Calliphoridae</taxon>
        <taxon>Luciliinae</taxon>
        <taxon>Lucilia</taxon>
    </lineage>
</organism>
<evidence type="ECO:0008006" key="7">
    <source>
        <dbReference type="Google" id="ProtNLM"/>
    </source>
</evidence>
<keyword evidence="6" id="KW-1185">Reference proteome</keyword>
<feature type="compositionally biased region" description="Polar residues" evidence="2">
    <location>
        <begin position="627"/>
        <end position="645"/>
    </location>
</feature>
<dbReference type="Pfam" id="PF07859">
    <property type="entry name" value="Abhydrolase_3"/>
    <property type="match status" value="2"/>
</dbReference>
<feature type="domain" description="Alpha/beta hydrolase fold-3" evidence="4">
    <location>
        <begin position="862"/>
        <end position="924"/>
    </location>
</feature>
<feature type="active site" evidence="1">
    <location>
        <position position="525"/>
    </location>
</feature>
<dbReference type="InterPro" id="IPR033140">
    <property type="entry name" value="Lipase_GDXG_put_SER_AS"/>
</dbReference>
<evidence type="ECO:0000256" key="2">
    <source>
        <dbReference type="SAM" id="MobiDB-lite"/>
    </source>
</evidence>
<dbReference type="OrthoDB" id="408631at2759"/>
<dbReference type="GO" id="GO:0019433">
    <property type="term" value="P:triglyceride catabolic process"/>
    <property type="evidence" value="ECO:0007669"/>
    <property type="project" value="TreeGrafter"/>
</dbReference>
<reference evidence="5 6" key="1">
    <citation type="journal article" date="2015" name="Nat. Commun.">
        <title>Lucilia cuprina genome unlocks parasitic fly biology to underpin future interventions.</title>
        <authorList>
            <person name="Anstead C.A."/>
            <person name="Korhonen P.K."/>
            <person name="Young N.D."/>
            <person name="Hall R.S."/>
            <person name="Jex A.R."/>
            <person name="Murali S.C."/>
            <person name="Hughes D.S."/>
            <person name="Lee S.F."/>
            <person name="Perry T."/>
            <person name="Stroehlein A.J."/>
            <person name="Ansell B.R."/>
            <person name="Breugelmans B."/>
            <person name="Hofmann A."/>
            <person name="Qu J."/>
            <person name="Dugan S."/>
            <person name="Lee S.L."/>
            <person name="Chao H."/>
            <person name="Dinh H."/>
            <person name="Han Y."/>
            <person name="Doddapaneni H.V."/>
            <person name="Worley K.C."/>
            <person name="Muzny D.M."/>
            <person name="Ioannidis P."/>
            <person name="Waterhouse R.M."/>
            <person name="Zdobnov E.M."/>
            <person name="James P.J."/>
            <person name="Bagnall N.H."/>
            <person name="Kotze A.C."/>
            <person name="Gibbs R.A."/>
            <person name="Richards S."/>
            <person name="Batterham P."/>
            <person name="Gasser R.B."/>
        </authorList>
    </citation>
    <scope>NUCLEOTIDE SEQUENCE [LARGE SCALE GENOMIC DNA]</scope>
    <source>
        <strain evidence="5 6">LS</strain>
        <tissue evidence="5">Full body</tissue>
    </source>
</reference>
<dbReference type="STRING" id="7375.A0A0L0CM38"/>
<dbReference type="Pfam" id="PF06350">
    <property type="entry name" value="HSL_N"/>
    <property type="match status" value="1"/>
</dbReference>
<feature type="compositionally biased region" description="Pro residues" evidence="2">
    <location>
        <begin position="81"/>
        <end position="94"/>
    </location>
</feature>
<dbReference type="EMBL" id="JRES01000195">
    <property type="protein sequence ID" value="KNC33403.1"/>
    <property type="molecule type" value="Genomic_DNA"/>
</dbReference>
<evidence type="ECO:0000259" key="3">
    <source>
        <dbReference type="Pfam" id="PF06350"/>
    </source>
</evidence>
<feature type="compositionally biased region" description="Polar residues" evidence="2">
    <location>
        <begin position="684"/>
        <end position="694"/>
    </location>
</feature>
<evidence type="ECO:0000313" key="6">
    <source>
        <dbReference type="Proteomes" id="UP000037069"/>
    </source>
</evidence>
<dbReference type="PANTHER" id="PTHR23025:SF3">
    <property type="entry name" value="HORMONE-SENSITIVE LIPASE"/>
    <property type="match status" value="1"/>
</dbReference>
<feature type="region of interest" description="Disordered" evidence="2">
    <location>
        <begin position="672"/>
        <end position="696"/>
    </location>
</feature>
<gene>
    <name evidence="5" type="ORF">FF38_09889</name>
</gene>
<protein>
    <recommendedName>
        <fullName evidence="7">Hormone-sensitive lipase</fullName>
    </recommendedName>
</protein>
<accession>A0A0L0CM38</accession>
<feature type="domain" description="Alpha/beta hydrolase fold-3" evidence="4">
    <location>
        <begin position="448"/>
        <end position="588"/>
    </location>
</feature>
<dbReference type="Proteomes" id="UP000037069">
    <property type="component" value="Unassembled WGS sequence"/>
</dbReference>
<feature type="compositionally biased region" description="Basic and acidic residues" evidence="2">
    <location>
        <begin position="375"/>
        <end position="391"/>
    </location>
</feature>
<feature type="region of interest" description="Disordered" evidence="2">
    <location>
        <begin position="72"/>
        <end position="94"/>
    </location>
</feature>
<dbReference type="GO" id="GO:0004771">
    <property type="term" value="F:sterol ester esterase activity"/>
    <property type="evidence" value="ECO:0007669"/>
    <property type="project" value="TreeGrafter"/>
</dbReference>
<dbReference type="InterPro" id="IPR013094">
    <property type="entry name" value="AB_hydrolase_3"/>
</dbReference>
<dbReference type="PANTHER" id="PTHR23025">
    <property type="entry name" value="TRIACYLGLYCEROL LIPASE"/>
    <property type="match status" value="1"/>
</dbReference>
<sequence>WLFRAACNNKRDFRYFMNNMQCFKSQTLSPNAVDLTQNGNEILGKETLNNNDNIVVDEANQCNGHLKDNKDVAEASGSQQPPTPTTLPPSPPPNMKPLYRELLLACQEQAEFFKDDVTERGQRLHAALVAWQDFILLSHDLVQQVEAFAYKYDFDEHTPGNGYRSFISVNDSCIEYGLGICKNLLASRSTMFFRKKFYMKEVEACSQLLSSLCTCLKHLLILHDWSKDSGDLFACGKHSAEELFEMGETINQYCFYGRCLGFQYGDSIRGVLRFISISMAGFSETFYAPDHDGALLKTTRSVWTSGKYLLNPELRARRIVNLSQNAKIDFCKSFWFLSESELMHKIPSIVGSSIKINQIIEIPSEPLQFKAQKSPKPEEEVKEEENLKEHNEKEEFIDIPVPSSHLGPGLSIQVRLLSYHRREGMVGLGSRGYRGWRKLPARSPCLLFHCHGGGFVAQSSKSHELYLRDWAVALDCPILSVDYSLAPEAPFPRAIEEVFYAYCWMLKNYSYLGTTAERIVLAGDSAGANLCIALALKCIEQGVRVPDGLFLAYCPTLISFVPSPARLLCLMDPLLPFGFMMRCLRAYAAPSPEVLTENSKSEELIKEIRKACEQEPHYKLHLEHPESNMSSRRTSNAKSPLSSAAENSKWEQIKCHNTDHHEGNSKIPQGIEMAEEETEDSSENTFASASYHSQTVEHTDLPSIEDDDNSSCLSFEDDSQPIEHYPVVPAHKNSDSEQYIDRFLDSYIVDGSTEEAKEANDVNGVQSGYVAGSEDDLQTMPAKTLSEENLLVEASKEAIALETIQGRFNNAVNSISNTLNRYTQSYEIKSDGVEGQKPLQDLRNMDALIARSPSAEFAFQIPKDPFLSPYYASDEWLKQMPNTKILTLEMDPCLDDCVMFAKKLKRLNRPVTLDILKGLPHGFLNFTMLSNEAMEGSKICINLLKQLLEIDTTNPTKISPTTTTITTPTTVSNGSTKESLTNCTTENK</sequence>
<comment type="caution">
    <text evidence="5">The sequence shown here is derived from an EMBL/GenBank/DDBJ whole genome shotgun (WGS) entry which is preliminary data.</text>
</comment>
<name>A0A0L0CM38_LUCCU</name>
<dbReference type="Gene3D" id="3.40.50.1820">
    <property type="entry name" value="alpha/beta hydrolase"/>
    <property type="match status" value="2"/>
</dbReference>
<proteinExistence type="predicted"/>
<feature type="region of interest" description="Disordered" evidence="2">
    <location>
        <begin position="622"/>
        <end position="645"/>
    </location>
</feature>
<dbReference type="InterPro" id="IPR029058">
    <property type="entry name" value="AB_hydrolase_fold"/>
</dbReference>
<dbReference type="GO" id="GO:0004806">
    <property type="term" value="F:triacylglycerol lipase activity"/>
    <property type="evidence" value="ECO:0007669"/>
    <property type="project" value="TreeGrafter"/>
</dbReference>
<dbReference type="OMA" id="FAACQDH"/>
<dbReference type="AlphaFoldDB" id="A0A0L0CM38"/>
<dbReference type="PROSITE" id="PS01174">
    <property type="entry name" value="LIPASE_GDXG_SER"/>
    <property type="match status" value="1"/>
</dbReference>
<evidence type="ECO:0000313" key="5">
    <source>
        <dbReference type="EMBL" id="KNC33403.1"/>
    </source>
</evidence>